<dbReference type="AlphaFoldDB" id="A0A6C0F355"/>
<proteinExistence type="predicted"/>
<reference evidence="1" key="1">
    <citation type="journal article" date="2020" name="Nature">
        <title>Giant virus diversity and host interactions through global metagenomics.</title>
        <authorList>
            <person name="Schulz F."/>
            <person name="Roux S."/>
            <person name="Paez-Espino D."/>
            <person name="Jungbluth S."/>
            <person name="Walsh D.A."/>
            <person name="Denef V.J."/>
            <person name="McMahon K.D."/>
            <person name="Konstantinidis K.T."/>
            <person name="Eloe-Fadrosh E.A."/>
            <person name="Kyrpides N.C."/>
            <person name="Woyke T."/>
        </authorList>
    </citation>
    <scope>NUCLEOTIDE SEQUENCE</scope>
    <source>
        <strain evidence="1">GVMAG-M-3300009180-1</strain>
    </source>
</reference>
<dbReference type="EMBL" id="MN739012">
    <property type="protein sequence ID" value="QHT35063.1"/>
    <property type="molecule type" value="Genomic_DNA"/>
</dbReference>
<evidence type="ECO:0008006" key="2">
    <source>
        <dbReference type="Google" id="ProtNLM"/>
    </source>
</evidence>
<name>A0A6C0F355_9ZZZZ</name>
<evidence type="ECO:0000313" key="1">
    <source>
        <dbReference type="EMBL" id="QHT35063.1"/>
    </source>
</evidence>
<sequence length="712" mass="82946">MNISALSWNICWGCMASDESSKKDATAEKLAVYCKEMKDKIGKNICLDNVALFLKRKSYDIMSLQESKNWKVIYKYIKKRYSYINFSIMHPSSKMMVDITTFYNKKFIIKGAYVGNLDKGDARPYVFVLFEHIQSNQQFYHVNLHNGHMLSSARIAKNLNSNSDFINTNNNKNLDIIQIGGELTLNNKRVSFINKQKDDIPIIMGGDFNDHGKYNYWQTGIIINKKALSCKTEPPLTCCTPTKNPYIWLGAPSIIYNVNLRKQTLDIDLDFIFDVTTFISTSCVSANNSKNKDLNFCSTIDSLTEVCNDDKYRTHEAKSLKQPQFVTDFNNVKKRIMKEQFAFEKDKSEEPYQRYNEILSYYFPWEIFGVEVGGRKNDAKIFYDKITAERNKLIEHFKTIKYKKILELTNDLQYEISNPWFDSNNADYLLVKYLKLYVCKKGVITEDFMLKVITDIMAELNKPVKYYEYGRKSEQETFTLFERKTPTRSTNFELFTQTADTNFLTHIRKYNDFESTLNLSKDESSSFDYNDFCNKNECPLILRSLLVETQNNEHYGEITIDNFVSEMFEGRTNRDWAPRGILNIVVNPATVILPKANVVLCSQLFDRDFGKNTTITTPTTYSKYYESTNVGKRTNSYNNDINFGDYFITSKDVTIIEENTIPDDILKNLSYVKYPTSDHLPVEITFQLNDNTSKRHTQKKYAKRKTRQTIRA</sequence>
<accession>A0A6C0F355</accession>
<protein>
    <recommendedName>
        <fullName evidence="2">Endonuclease/exonuclease/phosphatase domain-containing protein</fullName>
    </recommendedName>
</protein>
<dbReference type="SUPFAM" id="SSF56219">
    <property type="entry name" value="DNase I-like"/>
    <property type="match status" value="1"/>
</dbReference>
<organism evidence="1">
    <name type="scientific">viral metagenome</name>
    <dbReference type="NCBI Taxonomy" id="1070528"/>
    <lineage>
        <taxon>unclassified sequences</taxon>
        <taxon>metagenomes</taxon>
        <taxon>organismal metagenomes</taxon>
    </lineage>
</organism>
<dbReference type="Gene3D" id="3.60.10.10">
    <property type="entry name" value="Endonuclease/exonuclease/phosphatase"/>
    <property type="match status" value="1"/>
</dbReference>
<dbReference type="InterPro" id="IPR036691">
    <property type="entry name" value="Endo/exonu/phosph_ase_sf"/>
</dbReference>